<dbReference type="Proteomes" id="UP001524499">
    <property type="component" value="Unassembled WGS sequence"/>
</dbReference>
<dbReference type="EMBL" id="JANIBJ010000032">
    <property type="protein sequence ID" value="MCQ8105544.1"/>
    <property type="molecule type" value="Genomic_DNA"/>
</dbReference>
<accession>A0ABT1TLC4</accession>
<protein>
    <submittedName>
        <fullName evidence="1">Uncharacterized protein</fullName>
    </submittedName>
</protein>
<evidence type="ECO:0000313" key="2">
    <source>
        <dbReference type="Proteomes" id="UP001524499"/>
    </source>
</evidence>
<keyword evidence="2" id="KW-1185">Reference proteome</keyword>
<proteinExistence type="predicted"/>
<comment type="caution">
    <text evidence="1">The sequence shown here is derived from an EMBL/GenBank/DDBJ whole genome shotgun (WGS) entry which is preliminary data.</text>
</comment>
<sequence>MNQVHRNFNRRHLAARELGWSELLVRPLAQANNSANAISLTGMVAVEWTKDSLVGALCNETPDRVADQLILVEAGFGADGHEILGY</sequence>
<dbReference type="RefSeq" id="WP_256603555.1">
    <property type="nucleotide sequence ID" value="NZ_JANIBJ010000032.1"/>
</dbReference>
<name>A0ABT1TLC4_9GAMM</name>
<organism evidence="1 2">
    <name type="scientific">Methylomonas subterranea</name>
    <dbReference type="NCBI Taxonomy" id="2952225"/>
    <lineage>
        <taxon>Bacteria</taxon>
        <taxon>Pseudomonadati</taxon>
        <taxon>Pseudomonadota</taxon>
        <taxon>Gammaproteobacteria</taxon>
        <taxon>Methylococcales</taxon>
        <taxon>Methylococcaceae</taxon>
        <taxon>Methylomonas</taxon>
    </lineage>
</organism>
<gene>
    <name evidence="1" type="ORF">NP590_15640</name>
</gene>
<reference evidence="1 2" key="1">
    <citation type="submission" date="2022-07" db="EMBL/GenBank/DDBJ databases">
        <title>Methylomonas rivi sp. nov., Methylomonas rosea sp. nov., Methylomonas aureus sp. nov. and Methylomonas subterranea sp. nov., four novel methanotrophs isolated from a freshwater creek and the deep terrestrial subsurface.</title>
        <authorList>
            <person name="Abin C."/>
            <person name="Sankaranarayanan K."/>
            <person name="Garner C."/>
            <person name="Sindelar R."/>
            <person name="Kotary K."/>
            <person name="Garner R."/>
            <person name="Barclay S."/>
            <person name="Lawson P."/>
            <person name="Krumholz L."/>
        </authorList>
    </citation>
    <scope>NUCLEOTIDE SEQUENCE [LARGE SCALE GENOMIC DNA]</scope>
    <source>
        <strain evidence="1 2">SURF-2</strain>
    </source>
</reference>
<evidence type="ECO:0000313" key="1">
    <source>
        <dbReference type="EMBL" id="MCQ8105544.1"/>
    </source>
</evidence>